<reference evidence="13 14" key="2">
    <citation type="journal article" date="2010" name="J. Bacteriol.">
        <title>Complete genome sequence of Beijerinckia indica subsp. indica.</title>
        <authorList>
            <person name="Tamas I."/>
            <person name="Dedysh S.N."/>
            <person name="Liesack W."/>
            <person name="Stott M.B."/>
            <person name="Alam M."/>
            <person name="Murrell J.C."/>
            <person name="Dunfield P.F."/>
        </authorList>
    </citation>
    <scope>NUCLEOTIDE SEQUENCE [LARGE SCALE GENOMIC DNA]</scope>
    <source>
        <strain evidence="14">ATCC 9039 / DSM 1715 / NCIMB 8712</strain>
    </source>
</reference>
<comment type="subcellular location">
    <subcellularLocation>
        <location evidence="2">Membrane</location>
    </subcellularLocation>
</comment>
<keyword evidence="7 13" id="KW-0418">Kinase</keyword>
<dbReference type="PROSITE" id="PS50109">
    <property type="entry name" value="HIS_KIN"/>
    <property type="match status" value="1"/>
</dbReference>
<feature type="domain" description="HAMP" evidence="12">
    <location>
        <begin position="206"/>
        <end position="261"/>
    </location>
</feature>
<dbReference type="InterPro" id="IPR004358">
    <property type="entry name" value="Sig_transdc_His_kin-like_C"/>
</dbReference>
<dbReference type="PROSITE" id="PS50885">
    <property type="entry name" value="HAMP"/>
    <property type="match status" value="1"/>
</dbReference>
<evidence type="ECO:0000259" key="11">
    <source>
        <dbReference type="PROSITE" id="PS50109"/>
    </source>
</evidence>
<evidence type="ECO:0000256" key="7">
    <source>
        <dbReference type="ARBA" id="ARBA00022777"/>
    </source>
</evidence>
<protein>
    <recommendedName>
        <fullName evidence="3">histidine kinase</fullName>
        <ecNumber evidence="3">2.7.13.3</ecNumber>
    </recommendedName>
</protein>
<dbReference type="EC" id="2.7.13.3" evidence="3"/>
<dbReference type="InterPro" id="IPR005467">
    <property type="entry name" value="His_kinase_dom"/>
</dbReference>
<proteinExistence type="predicted"/>
<feature type="domain" description="Histidine kinase" evidence="11">
    <location>
        <begin position="275"/>
        <end position="491"/>
    </location>
</feature>
<feature type="coiled-coil region" evidence="9">
    <location>
        <begin position="242"/>
        <end position="269"/>
    </location>
</feature>
<dbReference type="PRINTS" id="PR00344">
    <property type="entry name" value="BCTRLSENSOR"/>
</dbReference>
<keyword evidence="8" id="KW-0067">ATP-binding</keyword>
<dbReference type="eggNOG" id="COG4191">
    <property type="taxonomic scope" value="Bacteria"/>
</dbReference>
<dbReference type="InterPro" id="IPR003594">
    <property type="entry name" value="HATPase_dom"/>
</dbReference>
<dbReference type="EMBL" id="CP001016">
    <property type="protein sequence ID" value="ACB97087.1"/>
    <property type="molecule type" value="Genomic_DNA"/>
</dbReference>
<keyword evidence="10" id="KW-0812">Transmembrane</keyword>
<evidence type="ECO:0000256" key="5">
    <source>
        <dbReference type="ARBA" id="ARBA00022679"/>
    </source>
</evidence>
<dbReference type="GO" id="GO:0005524">
    <property type="term" value="F:ATP binding"/>
    <property type="evidence" value="ECO:0007669"/>
    <property type="project" value="UniProtKB-KW"/>
</dbReference>
<evidence type="ECO:0000256" key="3">
    <source>
        <dbReference type="ARBA" id="ARBA00012438"/>
    </source>
</evidence>
<keyword evidence="10" id="KW-1133">Transmembrane helix</keyword>
<dbReference type="GO" id="GO:0007165">
    <property type="term" value="P:signal transduction"/>
    <property type="evidence" value="ECO:0007669"/>
    <property type="project" value="InterPro"/>
</dbReference>
<keyword evidence="10" id="KW-0472">Membrane</keyword>
<dbReference type="Gene3D" id="3.30.565.10">
    <property type="entry name" value="Histidine kinase-like ATPase, C-terminal domain"/>
    <property type="match status" value="1"/>
</dbReference>
<evidence type="ECO:0000256" key="2">
    <source>
        <dbReference type="ARBA" id="ARBA00004370"/>
    </source>
</evidence>
<dbReference type="Gene3D" id="6.10.340.10">
    <property type="match status" value="1"/>
</dbReference>
<gene>
    <name evidence="13" type="ordered locus">Bind_3530</name>
</gene>
<evidence type="ECO:0000313" key="13">
    <source>
        <dbReference type="EMBL" id="ACB97087.1"/>
    </source>
</evidence>
<evidence type="ECO:0000313" key="14">
    <source>
        <dbReference type="Proteomes" id="UP000001695"/>
    </source>
</evidence>
<dbReference type="PANTHER" id="PTHR44936:SF10">
    <property type="entry name" value="SENSOR PROTEIN RSTB"/>
    <property type="match status" value="1"/>
</dbReference>
<evidence type="ECO:0000256" key="8">
    <source>
        <dbReference type="ARBA" id="ARBA00022840"/>
    </source>
</evidence>
<keyword evidence="14" id="KW-1185">Reference proteome</keyword>
<keyword evidence="5" id="KW-0808">Transferase</keyword>
<feature type="transmembrane region" description="Helical" evidence="10">
    <location>
        <begin position="36"/>
        <end position="58"/>
    </location>
</feature>
<dbReference type="Pfam" id="PF02518">
    <property type="entry name" value="HATPase_c"/>
    <property type="match status" value="1"/>
</dbReference>
<dbReference type="HOGENOM" id="CLU_040271_0_0_5"/>
<dbReference type="GO" id="GO:0016020">
    <property type="term" value="C:membrane"/>
    <property type="evidence" value="ECO:0007669"/>
    <property type="project" value="UniProtKB-SubCell"/>
</dbReference>
<evidence type="ECO:0000256" key="1">
    <source>
        <dbReference type="ARBA" id="ARBA00000085"/>
    </source>
</evidence>
<keyword evidence="6" id="KW-0547">Nucleotide-binding</keyword>
<dbReference type="InterPro" id="IPR003660">
    <property type="entry name" value="HAMP_dom"/>
</dbReference>
<dbReference type="KEGG" id="bid:Bind_3530"/>
<comment type="catalytic activity">
    <reaction evidence="1">
        <text>ATP + protein L-histidine = ADP + protein N-phospho-L-histidine.</text>
        <dbReference type="EC" id="2.7.13.3"/>
    </reaction>
</comment>
<dbReference type="InterPro" id="IPR036890">
    <property type="entry name" value="HATPase_C_sf"/>
</dbReference>
<evidence type="ECO:0000259" key="12">
    <source>
        <dbReference type="PROSITE" id="PS50885"/>
    </source>
</evidence>
<dbReference type="SUPFAM" id="SSF55874">
    <property type="entry name" value="ATPase domain of HSP90 chaperone/DNA topoisomerase II/histidine kinase"/>
    <property type="match status" value="1"/>
</dbReference>
<evidence type="ECO:0000256" key="6">
    <source>
        <dbReference type="ARBA" id="ARBA00022741"/>
    </source>
</evidence>
<dbReference type="PANTHER" id="PTHR44936">
    <property type="entry name" value="SENSOR PROTEIN CREC"/>
    <property type="match status" value="1"/>
</dbReference>
<reference evidence="14" key="1">
    <citation type="submission" date="2008-03" db="EMBL/GenBank/DDBJ databases">
        <title>Complete sequence of chromosome of Beijerinckia indica subsp. indica ATCC 9039.</title>
        <authorList>
            <consortium name="US DOE Joint Genome Institute"/>
            <person name="Copeland A."/>
            <person name="Lucas S."/>
            <person name="Lapidus A."/>
            <person name="Glavina del Rio T."/>
            <person name="Dalin E."/>
            <person name="Tice H."/>
            <person name="Bruce D."/>
            <person name="Goodwin L."/>
            <person name="Pitluck S."/>
            <person name="LaButti K."/>
            <person name="Schmutz J."/>
            <person name="Larimer F."/>
            <person name="Land M."/>
            <person name="Hauser L."/>
            <person name="Kyrpides N."/>
            <person name="Mikhailova N."/>
            <person name="Dunfield P.F."/>
            <person name="Dedysh S.N."/>
            <person name="Liesack W."/>
            <person name="Saw J.H."/>
            <person name="Alam M."/>
            <person name="Chen Y."/>
            <person name="Murrell J.C."/>
            <person name="Richardson P."/>
        </authorList>
    </citation>
    <scope>NUCLEOTIDE SEQUENCE [LARGE SCALE GENOMIC DNA]</scope>
    <source>
        <strain evidence="14">ATCC 9039 / DSM 1715 / NCIMB 8712</strain>
    </source>
</reference>
<organism evidence="13 14">
    <name type="scientific">Beijerinckia indica subsp. indica (strain ATCC 9039 / DSM 1715 / NCIMB 8712)</name>
    <dbReference type="NCBI Taxonomy" id="395963"/>
    <lineage>
        <taxon>Bacteria</taxon>
        <taxon>Pseudomonadati</taxon>
        <taxon>Pseudomonadota</taxon>
        <taxon>Alphaproteobacteria</taxon>
        <taxon>Hyphomicrobiales</taxon>
        <taxon>Beijerinckiaceae</taxon>
        <taxon>Beijerinckia</taxon>
    </lineage>
</organism>
<sequence length="498" mass="54203">MAESMTSVSPDHIAEATAHEPRAHKALRIGLTTRGLLLIMIFVFIGETLIFLPALSTWRDGWLRNRLSAAYTAALVLDASPRAMTPANLSQELLDSVGARIIVLKSHGTKRMLAAAQLPLEVDETYDLRHTDLLTSIRATMRALLARPDRVLTIVGDAPMGGDAIEVTMDEAKMKRVFSDYSLRVLTITLTLCILVGGMAAIAIQSFILNPVRRLTESLVDFAQNPEDRSRIIQASGHNHEIGQAEVALANMQDRLARELNQKKHLAALGLAVAKINHDLRNMLFSAQLLSDRLGDVPDPLAQRLAPKLVATLDRAIRFCQTTLAYGRAVDDPPQPQLVSLHQIVAEAIETVTLSMPCKVRFINGVEPDFEVVADGEQIFRVLMNLVRNGAEALTSVEATLGRDPYIMVKAWREDNHVMIDVADNGPGVPNRARADLFVAFFNSTRAGGSGLGLVIAADLVRAHGGTISLLPDAMTGGIGATFRIALPDLMETTTVRM</sequence>
<evidence type="ECO:0000256" key="10">
    <source>
        <dbReference type="SAM" id="Phobius"/>
    </source>
</evidence>
<dbReference type="GO" id="GO:0004673">
    <property type="term" value="F:protein histidine kinase activity"/>
    <property type="evidence" value="ECO:0007669"/>
    <property type="project" value="UniProtKB-EC"/>
</dbReference>
<evidence type="ECO:0000256" key="4">
    <source>
        <dbReference type="ARBA" id="ARBA00022553"/>
    </source>
</evidence>
<dbReference type="Proteomes" id="UP000001695">
    <property type="component" value="Chromosome"/>
</dbReference>
<dbReference type="SMART" id="SM00387">
    <property type="entry name" value="HATPase_c"/>
    <property type="match status" value="1"/>
</dbReference>
<keyword evidence="4" id="KW-0597">Phosphoprotein</keyword>
<keyword evidence="9" id="KW-0175">Coiled coil</keyword>
<dbReference type="STRING" id="395963.Bind_3530"/>
<evidence type="ECO:0000256" key="9">
    <source>
        <dbReference type="SAM" id="Coils"/>
    </source>
</evidence>
<dbReference type="AlphaFoldDB" id="B2IFJ1"/>
<feature type="transmembrane region" description="Helical" evidence="10">
    <location>
        <begin position="183"/>
        <end position="208"/>
    </location>
</feature>
<dbReference type="InterPro" id="IPR050980">
    <property type="entry name" value="2C_sensor_his_kinase"/>
</dbReference>
<accession>B2IFJ1</accession>
<name>B2IFJ1_BEII9</name>